<protein>
    <submittedName>
        <fullName evidence="4">Helix-turn-helix domain-containing protein</fullName>
    </submittedName>
</protein>
<dbReference type="SMART" id="SM00862">
    <property type="entry name" value="Trans_reg_C"/>
    <property type="match status" value="1"/>
</dbReference>
<accession>A0ABT6DKR1</accession>
<reference evidence="4" key="1">
    <citation type="submission" date="2022-08" db="EMBL/GenBank/DDBJ databases">
        <title>Novel Bdellovibrio Species Isolated from Svalbard: Designation Bdellovibrio svalbardensis.</title>
        <authorList>
            <person name="Mitchell R.J."/>
            <person name="Choi S.Y."/>
        </authorList>
    </citation>
    <scope>NUCLEOTIDE SEQUENCE</scope>
    <source>
        <strain evidence="4">PAP01</strain>
    </source>
</reference>
<evidence type="ECO:0000259" key="3">
    <source>
        <dbReference type="PROSITE" id="PS51755"/>
    </source>
</evidence>
<dbReference type="InterPro" id="IPR036388">
    <property type="entry name" value="WH-like_DNA-bd_sf"/>
</dbReference>
<evidence type="ECO:0000256" key="2">
    <source>
        <dbReference type="PROSITE-ProRule" id="PRU01091"/>
    </source>
</evidence>
<evidence type="ECO:0000313" key="5">
    <source>
        <dbReference type="Proteomes" id="UP001152321"/>
    </source>
</evidence>
<name>A0ABT6DKR1_9BACT</name>
<keyword evidence="1 2" id="KW-0238">DNA-binding</keyword>
<keyword evidence="5" id="KW-1185">Reference proteome</keyword>
<dbReference type="Gene3D" id="1.10.10.10">
    <property type="entry name" value="Winged helix-like DNA-binding domain superfamily/Winged helix DNA-binding domain"/>
    <property type="match status" value="1"/>
</dbReference>
<comment type="caution">
    <text evidence="4">The sequence shown here is derived from an EMBL/GenBank/DDBJ whole genome shotgun (WGS) entry which is preliminary data.</text>
</comment>
<evidence type="ECO:0000313" key="4">
    <source>
        <dbReference type="EMBL" id="MDG0817393.1"/>
    </source>
</evidence>
<dbReference type="InterPro" id="IPR001867">
    <property type="entry name" value="OmpR/PhoB-type_DNA-bd"/>
</dbReference>
<dbReference type="EMBL" id="JANRMI010000004">
    <property type="protein sequence ID" value="MDG0817393.1"/>
    <property type="molecule type" value="Genomic_DNA"/>
</dbReference>
<feature type="domain" description="OmpR/PhoB-type" evidence="3">
    <location>
        <begin position="269"/>
        <end position="372"/>
    </location>
</feature>
<proteinExistence type="predicted"/>
<feature type="DNA-binding region" description="OmpR/PhoB-type" evidence="2">
    <location>
        <begin position="269"/>
        <end position="372"/>
    </location>
</feature>
<sequence length="386" mass="44478">MTQLWGGAITAPSMKQTTNHLIKIAQLEYQKGHFMEASVSAKTAAQDSLSQKNFSDWLEAARILLLANNELDSLLEFEALLTPLQQFEKDSEGPTKASAQYLLAHYLLIKNSPEAETAIANSISTGASTQNLECLARSLALASFFYAREANKNLAKSVEYLDKLDIMIQELSLYDLSITSLIYRSFINGERNQFERAQELIWQAYEKAQHHGHQLALPTILAQIARLQKQQNRNDLFQMYSELALRGVSAQRHPRLYRQISEFCSYYSGKPVSAFDFVLDESQSLLRERDKGYIDFRNQHILLELAILFLKNPGMRYSKEDLIEIIWKQAYDPDIHDNLIYVSIKRLRLLMEPNSESPKYILRDRKGYYLNAQTQIQVKTREEHKV</sequence>
<organism evidence="4 5">
    <name type="scientific">Bdellovibrio svalbardensis</name>
    <dbReference type="NCBI Taxonomy" id="2972972"/>
    <lineage>
        <taxon>Bacteria</taxon>
        <taxon>Pseudomonadati</taxon>
        <taxon>Bdellovibrionota</taxon>
        <taxon>Bdellovibrionia</taxon>
        <taxon>Bdellovibrionales</taxon>
        <taxon>Pseudobdellovibrionaceae</taxon>
        <taxon>Bdellovibrio</taxon>
    </lineage>
</organism>
<gene>
    <name evidence="4" type="ORF">NWE73_13510</name>
</gene>
<dbReference type="InterPro" id="IPR016032">
    <property type="entry name" value="Sig_transdc_resp-reg_C-effctor"/>
</dbReference>
<dbReference type="Proteomes" id="UP001152321">
    <property type="component" value="Unassembled WGS sequence"/>
</dbReference>
<dbReference type="Pfam" id="PF00486">
    <property type="entry name" value="Trans_reg_C"/>
    <property type="match status" value="1"/>
</dbReference>
<dbReference type="PROSITE" id="PS51755">
    <property type="entry name" value="OMPR_PHOB"/>
    <property type="match status" value="1"/>
</dbReference>
<evidence type="ECO:0000256" key="1">
    <source>
        <dbReference type="ARBA" id="ARBA00023125"/>
    </source>
</evidence>
<dbReference type="SUPFAM" id="SSF46894">
    <property type="entry name" value="C-terminal effector domain of the bipartite response regulators"/>
    <property type="match status" value="1"/>
</dbReference>